<feature type="domain" description="DNA primase/polymerase bifunctional N-terminal" evidence="2">
    <location>
        <begin position="26"/>
        <end position="200"/>
    </location>
</feature>
<dbReference type="RefSeq" id="WP_214091504.1">
    <property type="nucleotide sequence ID" value="NZ_JAHCLR010000004.1"/>
</dbReference>
<dbReference type="EMBL" id="JAHCLR010000004">
    <property type="protein sequence ID" value="MBS9532612.1"/>
    <property type="molecule type" value="Genomic_DNA"/>
</dbReference>
<keyword evidence="4" id="KW-1185">Reference proteome</keyword>
<name>A0ABS5REA8_9MYCO</name>
<sequence length="1199" mass="127029">MIGGTNAWDILGARPAGDLSDLKPYVREVTRRGIPLLILEPGGTEPIDLRTPAMIKEDGGAEYTASSDTSRLERLVTQAGKRFPDDAPNLGTITGDGLLVISTDHTAGADAFQAVHHRVTGQRVSPTVITPGNDGGAYFYFALPDGVALSDGAQRFSAGGGDATWRVVPAGEALPIPPSVTADGPLRWVSGVFDVHPSFLEVLEGRAGIPSATPTTDWNVIGETATEGLSDLKSLAVRLGTAGVPLIFLSPLSKEPVDLRTALMKELDDRAAQEAAKAAGNPRWAAARVRAGLQTATTDTERLAAYADTAAVRYTHGQVPNLATVPGNGLLIIDTDHAEGVAAFCAQYREWTGQDIGPTVATPGVQNPDGSWHHRDGGHFYFTLPAGYTLPDSVRSFAVGSDKLQWSIFPLDHYVLIPPSVRKEGPYRWVGQVIEAPPQLLAMIEGDANKRTEEMARQAERAATRSGPSGIDSWAARTSWAELLEPDGWFMTGCRTSCGCPETTAPGPHGSPKSATAHEVGCLETDTSSGHGPLHVWTDNPPDGVAAYTRATGSRTLTKLQYAAWVRHGGDEAVAIKALGITNGMTLMTSSAELRAAAGLPPTGGIAAPSSGIAAPLGTGAVPDDDRFSAFTAAASAAAATSSSAFGLDDDCDEFSSDDGASSAPLPPEGVDVDTLAVQALMPANRKFEPYDKEVYPAGYHSTPELLEQIFNFSDETREIFHTARSRKPKAVHPVPLLLREMTRRGARCPVGVRLWEGTPLSTYVVIAGRSGLGKSESAKPDASPWRTLKAPTYLENLATRKVTLSAEDAAAYIARQVALGQPVPTVGPVKTPTGASAAPGASSAKGTNGKAAGNSKPSGGITGPSAPVLIPYNFDRTKSLGSGQVLSDNLIDLIGKGEDTVVTMKPHPCVFLEEDEMITMLRAAKNEASTLIGTLNSAWAGAPIGNETRLHGDRRTNGPYSIFLIAGLQPKLADQLLCHDDSGFLQRCVLVPTADPYRHVNAPDIPRPAVKPSGAMPLISGTSTFTADPRVIAEIEGTDLDYDLDHLGDAYAEAMSHAKQVQVRLAHLGALLHGSLHISWELWVWAGWLMEVSRRVFAWMEAQSRAQDRVVAETRGVSRSVEKAAQDTYTSEAIEETCARILEVLGTAGAAGMSAGNISGKLSGKQRPYRNDAIKLLLDRNLIFAKGMRYVLIDFKAA</sequence>
<dbReference type="SMART" id="SM00943">
    <property type="entry name" value="Prim-Pol"/>
    <property type="match status" value="2"/>
</dbReference>
<feature type="domain" description="DNA primase/polymerase bifunctional N-terminal" evidence="2">
    <location>
        <begin position="236"/>
        <end position="440"/>
    </location>
</feature>
<gene>
    <name evidence="3" type="ORF">KIH27_03315</name>
</gene>
<organism evidence="3 4">
    <name type="scientific">Mycolicibacter acidiphilus</name>
    <dbReference type="NCBI Taxonomy" id="2835306"/>
    <lineage>
        <taxon>Bacteria</taxon>
        <taxon>Bacillati</taxon>
        <taxon>Actinomycetota</taxon>
        <taxon>Actinomycetes</taxon>
        <taxon>Mycobacteriales</taxon>
        <taxon>Mycobacteriaceae</taxon>
        <taxon>Mycolicibacter</taxon>
    </lineage>
</organism>
<dbReference type="SUPFAM" id="SSF56747">
    <property type="entry name" value="Prim-pol domain"/>
    <property type="match status" value="1"/>
</dbReference>
<feature type="region of interest" description="Disordered" evidence="1">
    <location>
        <begin position="831"/>
        <end position="863"/>
    </location>
</feature>
<reference evidence="3 4" key="1">
    <citation type="submission" date="2021-05" db="EMBL/GenBank/DDBJ databases">
        <title>Mycobacterium acidophilum sp. nov., an extremely acid-tolerant member of the genus Mycobacterium.</title>
        <authorList>
            <person name="Xia J."/>
        </authorList>
    </citation>
    <scope>NUCLEOTIDE SEQUENCE [LARGE SCALE GENOMIC DNA]</scope>
    <source>
        <strain evidence="3 4">M1</strain>
    </source>
</reference>
<evidence type="ECO:0000256" key="1">
    <source>
        <dbReference type="SAM" id="MobiDB-lite"/>
    </source>
</evidence>
<proteinExistence type="predicted"/>
<comment type="caution">
    <text evidence="3">The sequence shown here is derived from an EMBL/GenBank/DDBJ whole genome shotgun (WGS) entry which is preliminary data.</text>
</comment>
<feature type="compositionally biased region" description="Low complexity" evidence="1">
    <location>
        <begin position="831"/>
        <end position="848"/>
    </location>
</feature>
<dbReference type="Pfam" id="PF09250">
    <property type="entry name" value="Prim-Pol"/>
    <property type="match status" value="2"/>
</dbReference>
<accession>A0ABS5REA8</accession>
<evidence type="ECO:0000313" key="4">
    <source>
        <dbReference type="Proteomes" id="UP001519535"/>
    </source>
</evidence>
<dbReference type="Proteomes" id="UP001519535">
    <property type="component" value="Unassembled WGS sequence"/>
</dbReference>
<protein>
    <submittedName>
        <fullName evidence="3">Bifunctional DNA primase/polymerase</fullName>
    </submittedName>
</protein>
<evidence type="ECO:0000313" key="3">
    <source>
        <dbReference type="EMBL" id="MBS9532612.1"/>
    </source>
</evidence>
<dbReference type="InterPro" id="IPR015330">
    <property type="entry name" value="DNA_primase/pol_bifunc_N"/>
</dbReference>
<evidence type="ECO:0000259" key="2">
    <source>
        <dbReference type="SMART" id="SM00943"/>
    </source>
</evidence>